<keyword evidence="10 15" id="KW-0472">Membrane</keyword>
<keyword evidence="6" id="KW-0732">Signal</keyword>
<dbReference type="FunFam" id="2.20.100.10:FF:000027">
    <property type="entry name" value="Thrombospondin type 1 domain containing 7A"/>
    <property type="match status" value="1"/>
</dbReference>
<keyword evidence="12" id="KW-0325">Glycoprotein</keyword>
<comment type="subcellular location">
    <subcellularLocation>
        <location evidence="1">Cell membrane</location>
        <topology evidence="1">Single-pass type I membrane protein</topology>
    </subcellularLocation>
    <subcellularLocation>
        <location evidence="2">Cell projection</location>
    </subcellularLocation>
</comment>
<keyword evidence="5 15" id="KW-0812">Transmembrane</keyword>
<dbReference type="InterPro" id="IPR000884">
    <property type="entry name" value="TSP1_rpt"/>
</dbReference>
<dbReference type="GO" id="GO:0001525">
    <property type="term" value="P:angiogenesis"/>
    <property type="evidence" value="ECO:0007669"/>
    <property type="project" value="UniProtKB-KW"/>
</dbReference>
<reference evidence="18" key="1">
    <citation type="journal article" date="2014" name="PLoS ONE">
        <title>The genome and linkage map of the northern pike (Esox lucius): conserved synteny revealed between the salmonid sister group and the Neoteleostei.</title>
        <authorList>
            <person name="Rondeau E.B."/>
            <person name="Minkley D.R."/>
            <person name="Leong J.S."/>
            <person name="Messmer A.M."/>
            <person name="Jantzen J.R."/>
            <person name="von Schalburg K.R."/>
            <person name="Lemon C."/>
            <person name="Bird N.H."/>
            <person name="Koop B.F."/>
        </authorList>
    </citation>
    <scope>NUCLEOTIDE SEQUENCE</scope>
</reference>
<reference evidence="17" key="3">
    <citation type="submission" date="2025-08" db="UniProtKB">
        <authorList>
            <consortium name="Ensembl"/>
        </authorList>
    </citation>
    <scope>IDENTIFICATION</scope>
</reference>
<keyword evidence="7" id="KW-0677">Repeat</keyword>
<dbReference type="InterPro" id="IPR036383">
    <property type="entry name" value="TSP1_rpt_sf"/>
</dbReference>
<dbReference type="SUPFAM" id="SSF82895">
    <property type="entry name" value="TSP-1 type 1 repeat"/>
    <property type="match status" value="9"/>
</dbReference>
<sequence length="1555" mass="173765">DMLLINTFSKLFSFIMWQNESGIKSCVVFLAGQWGRCLGEECGSGGVQTRTLWCVHSEGWTSHHSNCPHAEQPESQRPCFKVCEWHQDLFEWEVSDWATCVLIPFPHNQVKLRTGECITAQHGIQRRSVQCVRTSNRTSVMSRICEFFSHKPEMEQACLIPCPQDCVVSDFSYWSSCSKTCGTGLQHRTRDVLATPMYGGADCPNLTHTRPCSNPLPCPPGEQHQYSLKVGPWSDCWQPQDKVVWQSGRTMLDFSSSSKDNLVKQHTQSLHHVPHHPKSWDMELGYQTRQVRCTRSDGRSAMLSLCTQDHTPVNYQTCIMPKHCEISDWSSWSPCSKTCRCQDLLPGYRIRTRHMKQIPIGGGKQCPALEEKEACNIIGDLLPHCPRYVWKSTAWGDCRVAPLLSQQDRRLGNVSGLCGGGVQTREIYCVQVPEHQSLSRPVNGRLCAGSDIPSSVQRCSILCPQPCLLSSWSSWGTCLHDNCLEPQGRKGFRQRRRQVLWEPLGVPESCPHLLESIPCEDPICYMWRVETGGRCIPSSGTCGPGSVAQRRVCVNDQGVDVSNGQCPDPAPSPTVPCEVSCPGDCVISSWSSWSSCSTSCSSKNSEGRQRRSRTMLALPGEGGKDCPASSALKEWRECNNHPCVVFHWEATSWGPCIENSSMSLNRTFLENGTVTCAVGVQNRKVTCIKMNVGQVISKRCLDSARPDGVRPCLLPCRRDCKVTPFSEWTTCPGSCLPANSTIPTQSRYRTIIHRSANGGQECPDTLYEERDCEALPQCPSYRWQTHRWQLCSLVPDSIRQGKAGPTEPCGDGLEARGVSCIGEDEEQVDMDLCLQWGGAMPPRTRPCRIPCKDDCTFTTWSKFSECSGCGTFRSRKRSLTGRSKKRDHCLRAELYPLLETEACSCNDFLSQPFGNWSSCILPESITPGFPLGVRQSGHLDQRECGHGRRYRAVTCLDWQGRPVSPSLCSESGYVEEACHVPCPLDCKLSDWSPWSPCSTPCGGGLKIRSKWLREKSFNGGRPCPKLDLKNQVYEAIPCQSACRQFEWVVEAWSTCTINTVTEASACGEGLQSRRNGTVGQVNSLDDSLCNQEDPMPVRTQTCILPCPGDCVMSQWGSWSSCPLSCDPTESRRRRRHVLRLPSPEGTCPEDIQTEACVLNSTCFIYHYNVSDWSSCQLSEMAVCGPGTRSRLLDCVRSDGKVVELSVCEQFGQVNTWRLSEGCDVECPVNCVLSDWSTWSECSHTCGHQGQMLRSRSILQSAHKEGRPCPSQLLHTRSCPIRPCYSWLLGDWSLCHVEGADCGEGVRQRNLTCIVHWGDWPQQESSLTRPRPSLAEIEVLICNGNPLSLGDCHMTEWSSWSSCQLTCLERRSFETIGRQTRSRAVVVQVLENQENCPQQGFETRPCKGGTCHTYEWRTSGWNGNERVVWCQRSDGVNVTGIHNTRTNTCTYEYTRYIEVMTTHGFLDYCTRTPGIHNKKADVKTNSGLLKPGPSHIQDFFSDWSLQPIGPDGRVQLWAYGVTAAGFLLIVFIIALSFLPCPPQKPLTLAYDGDMDM</sequence>
<feature type="domain" description="Spondin-like TSP1" evidence="16">
    <location>
        <begin position="720"/>
        <end position="776"/>
    </location>
</feature>
<dbReference type="PANTHER" id="PTHR11311:SF7">
    <property type="entry name" value="THROMBOSPONDIN TYPE-1 DOMAIN-CONTAINING PROTEIN 7B"/>
    <property type="match status" value="1"/>
</dbReference>
<dbReference type="Bgee" id="ENSELUG00000010047">
    <property type="expression patterns" value="Expressed in brain and 4 other cell types or tissues"/>
</dbReference>
<dbReference type="GO" id="GO:0030036">
    <property type="term" value="P:actin cytoskeleton organization"/>
    <property type="evidence" value="ECO:0007669"/>
    <property type="project" value="TreeGrafter"/>
</dbReference>
<dbReference type="Pfam" id="PF19030">
    <property type="entry name" value="TSP1_ADAMTS"/>
    <property type="match status" value="1"/>
</dbReference>
<dbReference type="GeneTree" id="ENSGT00940000159262"/>
<evidence type="ECO:0000313" key="18">
    <source>
        <dbReference type="Proteomes" id="UP000265140"/>
    </source>
</evidence>
<evidence type="ECO:0000256" key="12">
    <source>
        <dbReference type="ARBA" id="ARBA00023180"/>
    </source>
</evidence>
<evidence type="ECO:0000256" key="14">
    <source>
        <dbReference type="ARBA" id="ARBA00069078"/>
    </source>
</evidence>
<feature type="domain" description="Spondin-like TSP1" evidence="16">
    <location>
        <begin position="986"/>
        <end position="1030"/>
    </location>
</feature>
<evidence type="ECO:0000256" key="15">
    <source>
        <dbReference type="SAM" id="Phobius"/>
    </source>
</evidence>
<dbReference type="InterPro" id="IPR051418">
    <property type="entry name" value="Spondin/Thrombospondin_T1"/>
</dbReference>
<dbReference type="FunFam" id="2.20.100.10:FF:000014">
    <property type="entry name" value="Thrombospondin type 1 domain containing 7A"/>
    <property type="match status" value="1"/>
</dbReference>
<keyword evidence="3" id="KW-1003">Cell membrane</keyword>
<name>A0A6Q2XA47_ESOLU</name>
<dbReference type="GO" id="GO:0042995">
    <property type="term" value="C:cell projection"/>
    <property type="evidence" value="ECO:0007669"/>
    <property type="project" value="UniProtKB-SubCell"/>
</dbReference>
<feature type="domain" description="Spondin-like TSP1" evidence="16">
    <location>
        <begin position="1230"/>
        <end position="1283"/>
    </location>
</feature>
<feature type="domain" description="Spondin-like TSP1" evidence="16">
    <location>
        <begin position="324"/>
        <end position="376"/>
    </location>
</feature>
<protein>
    <recommendedName>
        <fullName evidence="14">Thrombospondin type-1 domain-containing protein 7A</fullName>
    </recommendedName>
</protein>
<keyword evidence="13" id="KW-0966">Cell projection</keyword>
<reference evidence="17" key="4">
    <citation type="submission" date="2025-09" db="UniProtKB">
        <authorList>
            <consortium name="Ensembl"/>
        </authorList>
    </citation>
    <scope>IDENTIFICATION</scope>
</reference>
<evidence type="ECO:0000256" key="9">
    <source>
        <dbReference type="ARBA" id="ARBA00022989"/>
    </source>
</evidence>
<evidence type="ECO:0000256" key="13">
    <source>
        <dbReference type="ARBA" id="ARBA00023273"/>
    </source>
</evidence>
<feature type="domain" description="Spondin-like TSP1" evidence="16">
    <location>
        <begin position="585"/>
        <end position="643"/>
    </location>
</feature>
<dbReference type="FunFam" id="2.20.100.10:FF:000050">
    <property type="entry name" value="Thrombospondin type 1 domain containing 7B"/>
    <property type="match status" value="1"/>
</dbReference>
<evidence type="ECO:0000256" key="10">
    <source>
        <dbReference type="ARBA" id="ARBA00023136"/>
    </source>
</evidence>
<keyword evidence="8" id="KW-0221">Differentiation</keyword>
<dbReference type="Ensembl" id="ENSELUT00000085192.2">
    <property type="protein sequence ID" value="ENSELUP00000050115.2"/>
    <property type="gene ID" value="ENSELUG00000010047.3"/>
</dbReference>
<evidence type="ECO:0000256" key="7">
    <source>
        <dbReference type="ARBA" id="ARBA00022737"/>
    </source>
</evidence>
<evidence type="ECO:0000259" key="16">
    <source>
        <dbReference type="Pfam" id="PF19028"/>
    </source>
</evidence>
<accession>A0A6Q2XA47</accession>
<evidence type="ECO:0000256" key="1">
    <source>
        <dbReference type="ARBA" id="ARBA00004251"/>
    </source>
</evidence>
<dbReference type="InterPro" id="IPR044004">
    <property type="entry name" value="TSP1_spondin_dom"/>
</dbReference>
<dbReference type="PANTHER" id="PTHR11311">
    <property type="entry name" value="SPONDIN"/>
    <property type="match status" value="1"/>
</dbReference>
<dbReference type="Gene3D" id="2.20.100.10">
    <property type="entry name" value="Thrombospondin type-1 (TSP1) repeat"/>
    <property type="match status" value="9"/>
</dbReference>
<evidence type="ECO:0000313" key="17">
    <source>
        <dbReference type="Ensembl" id="ENSELUP00000050115.2"/>
    </source>
</evidence>
<feature type="domain" description="Spondin-like TSP1" evidence="16">
    <location>
        <begin position="166"/>
        <end position="215"/>
    </location>
</feature>
<dbReference type="PROSITE" id="PS50092">
    <property type="entry name" value="TSP1"/>
    <property type="match status" value="13"/>
</dbReference>
<dbReference type="SMART" id="SM00209">
    <property type="entry name" value="TSP1"/>
    <property type="match status" value="14"/>
</dbReference>
<dbReference type="FunFam" id="2.20.100.10:FF:000020">
    <property type="entry name" value="Thrombospondin type 1 domain containing 7A"/>
    <property type="match status" value="1"/>
</dbReference>
<evidence type="ECO:0000256" key="11">
    <source>
        <dbReference type="ARBA" id="ARBA00023157"/>
    </source>
</evidence>
<keyword evidence="4" id="KW-0037">Angiogenesis</keyword>
<dbReference type="FunFam" id="2.20.100.10:FF:000015">
    <property type="entry name" value="Thrombospondin, type I, domain containing 7A"/>
    <property type="match status" value="1"/>
</dbReference>
<dbReference type="Pfam" id="PF00090">
    <property type="entry name" value="TSP_1"/>
    <property type="match status" value="1"/>
</dbReference>
<dbReference type="Pfam" id="PF19028">
    <property type="entry name" value="TSP1_spondin"/>
    <property type="match status" value="7"/>
</dbReference>
<dbReference type="GO" id="GO:0030154">
    <property type="term" value="P:cell differentiation"/>
    <property type="evidence" value="ECO:0007669"/>
    <property type="project" value="UniProtKB-KW"/>
</dbReference>
<dbReference type="GO" id="GO:0005886">
    <property type="term" value="C:plasma membrane"/>
    <property type="evidence" value="ECO:0007669"/>
    <property type="project" value="UniProtKB-SubCell"/>
</dbReference>
<evidence type="ECO:0000256" key="5">
    <source>
        <dbReference type="ARBA" id="ARBA00022692"/>
    </source>
</evidence>
<evidence type="ECO:0000256" key="4">
    <source>
        <dbReference type="ARBA" id="ARBA00022657"/>
    </source>
</evidence>
<reference evidence="17" key="2">
    <citation type="submission" date="2020-02" db="EMBL/GenBank/DDBJ databases">
        <title>Esox lucius (northern pike) genome, fEsoLuc1, primary haplotype.</title>
        <authorList>
            <person name="Myers G."/>
            <person name="Karagic N."/>
            <person name="Meyer A."/>
            <person name="Pippel M."/>
            <person name="Reichard M."/>
            <person name="Winkler S."/>
            <person name="Tracey A."/>
            <person name="Sims Y."/>
            <person name="Howe K."/>
            <person name="Rhie A."/>
            <person name="Formenti G."/>
            <person name="Durbin R."/>
            <person name="Fedrigo O."/>
            <person name="Jarvis E.D."/>
        </authorList>
    </citation>
    <scope>NUCLEOTIDE SEQUENCE [LARGE SCALE GENOMIC DNA]</scope>
</reference>
<evidence type="ECO:0000256" key="6">
    <source>
        <dbReference type="ARBA" id="ARBA00022729"/>
    </source>
</evidence>
<evidence type="ECO:0000256" key="2">
    <source>
        <dbReference type="ARBA" id="ARBA00004316"/>
    </source>
</evidence>
<feature type="domain" description="Spondin-like TSP1" evidence="16">
    <location>
        <begin position="1351"/>
        <end position="1410"/>
    </location>
</feature>
<evidence type="ECO:0000256" key="3">
    <source>
        <dbReference type="ARBA" id="ARBA00022475"/>
    </source>
</evidence>
<feature type="transmembrane region" description="Helical" evidence="15">
    <location>
        <begin position="1515"/>
        <end position="1537"/>
    </location>
</feature>
<keyword evidence="18" id="KW-1185">Reference proteome</keyword>
<keyword evidence="11" id="KW-1015">Disulfide bond</keyword>
<keyword evidence="9 15" id="KW-1133">Transmembrane helix</keyword>
<dbReference type="FunFam" id="2.20.100.10:FF:000017">
    <property type="entry name" value="Thrombospondin type 1 domain containing 7A"/>
    <property type="match status" value="1"/>
</dbReference>
<organism evidence="17 18">
    <name type="scientific">Esox lucius</name>
    <name type="common">Northern pike</name>
    <dbReference type="NCBI Taxonomy" id="8010"/>
    <lineage>
        <taxon>Eukaryota</taxon>
        <taxon>Metazoa</taxon>
        <taxon>Chordata</taxon>
        <taxon>Craniata</taxon>
        <taxon>Vertebrata</taxon>
        <taxon>Euteleostomi</taxon>
        <taxon>Actinopterygii</taxon>
        <taxon>Neopterygii</taxon>
        <taxon>Teleostei</taxon>
        <taxon>Protacanthopterygii</taxon>
        <taxon>Esociformes</taxon>
        <taxon>Esocidae</taxon>
        <taxon>Esox</taxon>
    </lineage>
</organism>
<evidence type="ECO:0000256" key="8">
    <source>
        <dbReference type="ARBA" id="ARBA00022782"/>
    </source>
</evidence>
<dbReference type="FunFam" id="2.20.100.10:FF:000018">
    <property type="entry name" value="Thrombospondin type 1 domain containing 7A"/>
    <property type="match status" value="1"/>
</dbReference>
<proteinExistence type="predicted"/>
<dbReference type="Proteomes" id="UP000265140">
    <property type="component" value="Chromosome 20"/>
</dbReference>
<dbReference type="FunFam" id="2.20.100.10:FF:000019">
    <property type="entry name" value="Thrombospondin type 1 domain containing 7A"/>
    <property type="match status" value="1"/>
</dbReference>
<dbReference type="FunFam" id="2.20.100.10:FF:000031">
    <property type="entry name" value="Thrombospondin type 1 domain containing 7A"/>
    <property type="match status" value="1"/>
</dbReference>